<name>A0A9N9MFZ5_9CUCU</name>
<keyword evidence="1" id="KW-1133">Transmembrane helix</keyword>
<feature type="transmembrane region" description="Helical" evidence="1">
    <location>
        <begin position="101"/>
        <end position="121"/>
    </location>
</feature>
<gene>
    <name evidence="2" type="ORF">CEUTPL_LOCUS2525</name>
</gene>
<dbReference type="AlphaFoldDB" id="A0A9N9MFZ5"/>
<evidence type="ECO:0000256" key="1">
    <source>
        <dbReference type="SAM" id="Phobius"/>
    </source>
</evidence>
<keyword evidence="1" id="KW-0472">Membrane</keyword>
<evidence type="ECO:0000313" key="3">
    <source>
        <dbReference type="Proteomes" id="UP001152799"/>
    </source>
</evidence>
<dbReference type="InterPro" id="IPR045325">
    <property type="entry name" value="TMEM70/TMEM186/TMEM223"/>
</dbReference>
<dbReference type="GO" id="GO:0005739">
    <property type="term" value="C:mitochondrion"/>
    <property type="evidence" value="ECO:0007669"/>
    <property type="project" value="TreeGrafter"/>
</dbReference>
<keyword evidence="3" id="KW-1185">Reference proteome</keyword>
<protein>
    <recommendedName>
        <fullName evidence="4">Transmembrane protein 223</fullName>
    </recommendedName>
</protein>
<reference evidence="2" key="1">
    <citation type="submission" date="2022-01" db="EMBL/GenBank/DDBJ databases">
        <authorList>
            <person name="King R."/>
        </authorList>
    </citation>
    <scope>NUCLEOTIDE SEQUENCE</scope>
</reference>
<dbReference type="EMBL" id="OU892286">
    <property type="protein sequence ID" value="CAG9761832.1"/>
    <property type="molecule type" value="Genomic_DNA"/>
</dbReference>
<evidence type="ECO:0008006" key="4">
    <source>
        <dbReference type="Google" id="ProtNLM"/>
    </source>
</evidence>
<dbReference type="OrthoDB" id="5950063at2759"/>
<sequence length="206" mass="24067">MNNLIKIYLKLKPQIQFHRLFSQQHTLDVNTNVVKDVILYKSNNEKSFKVINFFGIVQFGFWNYLALTAYQTLKDVPVDKSSDDVWWRRINFGESKWKNSFTIVSFLIGWGILSVSWIYTLRAVKYLILRKGGKEATIVTYGPFGKNRMFTLDVNNISATQARSASVAFLPLKVKNHKFHYMVDMQGEFRNPVLFDHTAGLKRTWQ</sequence>
<organism evidence="2 3">
    <name type="scientific">Ceutorhynchus assimilis</name>
    <name type="common">cabbage seed weevil</name>
    <dbReference type="NCBI Taxonomy" id="467358"/>
    <lineage>
        <taxon>Eukaryota</taxon>
        <taxon>Metazoa</taxon>
        <taxon>Ecdysozoa</taxon>
        <taxon>Arthropoda</taxon>
        <taxon>Hexapoda</taxon>
        <taxon>Insecta</taxon>
        <taxon>Pterygota</taxon>
        <taxon>Neoptera</taxon>
        <taxon>Endopterygota</taxon>
        <taxon>Coleoptera</taxon>
        <taxon>Polyphaga</taxon>
        <taxon>Cucujiformia</taxon>
        <taxon>Curculionidae</taxon>
        <taxon>Ceutorhynchinae</taxon>
        <taxon>Ceutorhynchus</taxon>
    </lineage>
</organism>
<evidence type="ECO:0000313" key="2">
    <source>
        <dbReference type="EMBL" id="CAG9761832.1"/>
    </source>
</evidence>
<accession>A0A9N9MFZ5</accession>
<dbReference type="Pfam" id="PF06979">
    <property type="entry name" value="TMEM70"/>
    <property type="match status" value="1"/>
</dbReference>
<keyword evidence="1" id="KW-0812">Transmembrane</keyword>
<dbReference type="PANTHER" id="PTHR14549:SF2">
    <property type="entry name" value="TRANSMEMBRANE PROTEIN 223"/>
    <property type="match status" value="1"/>
</dbReference>
<dbReference type="PANTHER" id="PTHR14549">
    <property type="entry name" value="TRANSMEMBRANE PROTEIN 223"/>
    <property type="match status" value="1"/>
</dbReference>
<feature type="transmembrane region" description="Helical" evidence="1">
    <location>
        <begin position="50"/>
        <end position="70"/>
    </location>
</feature>
<proteinExistence type="predicted"/>
<dbReference type="GO" id="GO:0007399">
    <property type="term" value="P:nervous system development"/>
    <property type="evidence" value="ECO:0007669"/>
    <property type="project" value="TreeGrafter"/>
</dbReference>
<dbReference type="InterPro" id="IPR026100">
    <property type="entry name" value="Tmem223"/>
</dbReference>
<dbReference type="Proteomes" id="UP001152799">
    <property type="component" value="Chromosome 10"/>
</dbReference>